<dbReference type="GO" id="GO:0009306">
    <property type="term" value="P:protein secretion"/>
    <property type="evidence" value="ECO:0007669"/>
    <property type="project" value="InterPro"/>
</dbReference>
<feature type="coiled-coil region" evidence="10">
    <location>
        <begin position="194"/>
        <end position="252"/>
    </location>
</feature>
<dbReference type="InterPro" id="IPR006144">
    <property type="entry name" value="Secretion_HlyD_CS"/>
</dbReference>
<organism evidence="13 14">
    <name type="scientific">Marisediminitalea aggregata</name>
    <dbReference type="NCBI Taxonomy" id="634436"/>
    <lineage>
        <taxon>Bacteria</taxon>
        <taxon>Pseudomonadati</taxon>
        <taxon>Pseudomonadota</taxon>
        <taxon>Gammaproteobacteria</taxon>
        <taxon>Alteromonadales</taxon>
        <taxon>Alteromonadaceae</taxon>
        <taxon>Marisediminitalea</taxon>
    </lineage>
</organism>
<dbReference type="Pfam" id="PF26002">
    <property type="entry name" value="Beta-barrel_AprE"/>
    <property type="match status" value="1"/>
</dbReference>
<dbReference type="RefSeq" id="WP_073325419.1">
    <property type="nucleotide sequence ID" value="NZ_FQWD01000011.1"/>
</dbReference>
<dbReference type="STRING" id="634436.SAMN05216361_0077"/>
<evidence type="ECO:0000256" key="7">
    <source>
        <dbReference type="ARBA" id="ARBA00022989"/>
    </source>
</evidence>
<dbReference type="Gene3D" id="2.40.30.170">
    <property type="match status" value="1"/>
</dbReference>
<name>A0A1M5SS98_9ALTE</name>
<dbReference type="InterPro" id="IPR010129">
    <property type="entry name" value="T1SS_HlyD"/>
</dbReference>
<keyword evidence="6 9" id="KW-0812">Transmembrane</keyword>
<dbReference type="InterPro" id="IPR058781">
    <property type="entry name" value="HH_AprE-like"/>
</dbReference>
<keyword evidence="3 9" id="KW-0813">Transport</keyword>
<evidence type="ECO:0000256" key="10">
    <source>
        <dbReference type="SAM" id="Coils"/>
    </source>
</evidence>
<dbReference type="InterPro" id="IPR058982">
    <property type="entry name" value="Beta-barrel_AprE"/>
</dbReference>
<dbReference type="GO" id="GO:0005886">
    <property type="term" value="C:plasma membrane"/>
    <property type="evidence" value="ECO:0007669"/>
    <property type="project" value="UniProtKB-SubCell"/>
</dbReference>
<reference evidence="14" key="1">
    <citation type="submission" date="2016-11" db="EMBL/GenBank/DDBJ databases">
        <authorList>
            <person name="Varghese N."/>
            <person name="Submissions S."/>
        </authorList>
    </citation>
    <scope>NUCLEOTIDE SEQUENCE [LARGE SCALE GENOMIC DNA]</scope>
    <source>
        <strain evidence="14">CGMCC 1.8995</strain>
    </source>
</reference>
<evidence type="ECO:0000259" key="11">
    <source>
        <dbReference type="Pfam" id="PF25994"/>
    </source>
</evidence>
<dbReference type="InterPro" id="IPR050739">
    <property type="entry name" value="MFP"/>
</dbReference>
<comment type="subcellular location">
    <subcellularLocation>
        <location evidence="1 9">Cell inner membrane</location>
        <topology evidence="1 9">Single-pass membrane protein</topology>
    </subcellularLocation>
</comment>
<evidence type="ECO:0000259" key="12">
    <source>
        <dbReference type="Pfam" id="PF26002"/>
    </source>
</evidence>
<evidence type="ECO:0000256" key="1">
    <source>
        <dbReference type="ARBA" id="ARBA00004377"/>
    </source>
</evidence>
<dbReference type="EMBL" id="FQWD01000011">
    <property type="protein sequence ID" value="SHH41454.1"/>
    <property type="molecule type" value="Genomic_DNA"/>
</dbReference>
<feature type="domain" description="AprE-like long alpha-helical hairpin" evidence="11">
    <location>
        <begin position="121"/>
        <end position="301"/>
    </location>
</feature>
<evidence type="ECO:0000256" key="4">
    <source>
        <dbReference type="ARBA" id="ARBA00022475"/>
    </source>
</evidence>
<keyword evidence="10" id="KW-0175">Coiled coil</keyword>
<dbReference type="Pfam" id="PF25994">
    <property type="entry name" value="HH_AprE"/>
    <property type="match status" value="1"/>
</dbReference>
<evidence type="ECO:0000256" key="8">
    <source>
        <dbReference type="ARBA" id="ARBA00023136"/>
    </source>
</evidence>
<gene>
    <name evidence="13" type="ORF">SAMN05216361_0077</name>
</gene>
<proteinExistence type="inferred from homology"/>
<dbReference type="AlphaFoldDB" id="A0A1M5SS98"/>
<evidence type="ECO:0000256" key="5">
    <source>
        <dbReference type="ARBA" id="ARBA00022519"/>
    </source>
</evidence>
<keyword evidence="8 9" id="KW-0472">Membrane</keyword>
<dbReference type="PANTHER" id="PTHR30386:SF26">
    <property type="entry name" value="TRANSPORT PROTEIN COMB"/>
    <property type="match status" value="1"/>
</dbReference>
<dbReference type="SUPFAM" id="SSF111369">
    <property type="entry name" value="HlyD-like secretion proteins"/>
    <property type="match status" value="1"/>
</dbReference>
<evidence type="ECO:0000256" key="2">
    <source>
        <dbReference type="ARBA" id="ARBA00009477"/>
    </source>
</evidence>
<dbReference type="NCBIfam" id="TIGR01843">
    <property type="entry name" value="type_I_hlyD"/>
    <property type="match status" value="1"/>
</dbReference>
<feature type="transmembrane region" description="Helical" evidence="9">
    <location>
        <begin position="46"/>
        <end position="66"/>
    </location>
</feature>
<dbReference type="PRINTS" id="PR01490">
    <property type="entry name" value="RTXTOXIND"/>
</dbReference>
<evidence type="ECO:0000256" key="3">
    <source>
        <dbReference type="ARBA" id="ARBA00022448"/>
    </source>
</evidence>
<evidence type="ECO:0000313" key="14">
    <source>
        <dbReference type="Proteomes" id="UP000184520"/>
    </source>
</evidence>
<evidence type="ECO:0000256" key="6">
    <source>
        <dbReference type="ARBA" id="ARBA00022692"/>
    </source>
</evidence>
<keyword evidence="5 9" id="KW-0997">Cell inner membrane</keyword>
<protein>
    <recommendedName>
        <fullName evidence="9">Membrane fusion protein (MFP) family protein</fullName>
    </recommendedName>
</protein>
<accession>A0A1M5SS98</accession>
<keyword evidence="7 9" id="KW-1133">Transmembrane helix</keyword>
<comment type="similarity">
    <text evidence="2 9">Belongs to the membrane fusion protein (MFP) (TC 8.A.1) family.</text>
</comment>
<keyword evidence="4 9" id="KW-1003">Cell membrane</keyword>
<dbReference type="OrthoDB" id="9775513at2"/>
<feature type="domain" description="AprE-like beta-barrel" evidence="12">
    <location>
        <begin position="344"/>
        <end position="430"/>
    </location>
</feature>
<evidence type="ECO:0000256" key="9">
    <source>
        <dbReference type="RuleBase" id="RU365093"/>
    </source>
</evidence>
<dbReference type="Proteomes" id="UP000184520">
    <property type="component" value="Unassembled WGS sequence"/>
</dbReference>
<dbReference type="PROSITE" id="PS00543">
    <property type="entry name" value="HLYD_FAMILY"/>
    <property type="match status" value="1"/>
</dbReference>
<dbReference type="PANTHER" id="PTHR30386">
    <property type="entry name" value="MEMBRANE FUSION SUBUNIT OF EMRAB-TOLC MULTIDRUG EFFLUX PUMP"/>
    <property type="match status" value="1"/>
</dbReference>
<keyword evidence="14" id="KW-1185">Reference proteome</keyword>
<evidence type="ECO:0000313" key="13">
    <source>
        <dbReference type="EMBL" id="SHH41454.1"/>
    </source>
</evidence>
<sequence>MTLPVLPRSMLSQRLHKWLATPAEQDWVLEAEWARVQQAPVKAQRLLYAIILSIVCLLMWANIAVIDEVARGTGKVVPSQKLQIVQSLDGGIVQAIFVSEGEAVQPNQKLLEIDPTRFISTLQENSTEALALKAKVQRLNALTNNLPIQFSEELRNQAEVLVNNETQLYNSNLEELSQLASGFDNRISQREQDLNAFTAERSQYLRSLELAEKELSVTRPLLASGAVSEIDILRLDREIVELRGALERTEAAIIRSRSAIEEEKIKKREARLKMINQWHRELTESASRLAVLEQSKAGLEDVVSQSVLRSPVKGTIQRLLFNNEGAVVTPGSPVAEIIPIDDQLIIEAKIAPKDIAFITMGQAAVVRFSAYDFSIYGGMRAEVTHISADSITDDKDNTYYIVRLQTISTIGESPLEILPGMTAEVDIITGERSIIDFILKPLKKAASTAFTER</sequence>